<comment type="caution">
    <text evidence="1">The sequence shown here is derived from an EMBL/GenBank/DDBJ whole genome shotgun (WGS) entry which is preliminary data.</text>
</comment>
<dbReference type="AlphaFoldDB" id="A0A4Q2UWC6"/>
<feature type="non-terminal residue" evidence="1">
    <location>
        <position position="46"/>
    </location>
</feature>
<name>A0A4Q2UWC6_FUSOX</name>
<proteinExistence type="predicted"/>
<evidence type="ECO:0000313" key="1">
    <source>
        <dbReference type="EMBL" id="RYC78641.1"/>
    </source>
</evidence>
<accession>A0A4Q2UWC6</accession>
<organism evidence="1 2">
    <name type="scientific">Fusarium oxysporum f. sp. narcissi</name>
    <dbReference type="NCBI Taxonomy" id="451672"/>
    <lineage>
        <taxon>Eukaryota</taxon>
        <taxon>Fungi</taxon>
        <taxon>Dikarya</taxon>
        <taxon>Ascomycota</taxon>
        <taxon>Pezizomycotina</taxon>
        <taxon>Sordariomycetes</taxon>
        <taxon>Hypocreomycetidae</taxon>
        <taxon>Hypocreales</taxon>
        <taxon>Nectriaceae</taxon>
        <taxon>Fusarium</taxon>
        <taxon>Fusarium oxysporum species complex</taxon>
    </lineage>
</organism>
<evidence type="ECO:0000313" key="2">
    <source>
        <dbReference type="Proteomes" id="UP000290540"/>
    </source>
</evidence>
<reference evidence="1 2" key="1">
    <citation type="submission" date="2016-12" db="EMBL/GenBank/DDBJ databases">
        <title>Draft genome sequence of Fusarium oxysporum causing rot on Narcissus.</title>
        <authorList>
            <person name="Armitage A.D."/>
            <person name="Taylor A."/>
            <person name="Clarkson J.P."/>
            <person name="Harrison R.J."/>
            <person name="Jackson A.C."/>
        </authorList>
    </citation>
    <scope>NUCLEOTIDE SEQUENCE [LARGE SCALE GENOMIC DNA]</scope>
    <source>
        <strain evidence="1 2">N139</strain>
    </source>
</reference>
<dbReference type="Proteomes" id="UP000290540">
    <property type="component" value="Unassembled WGS sequence"/>
</dbReference>
<dbReference type="EMBL" id="MQTW01001013">
    <property type="protein sequence ID" value="RYC78641.1"/>
    <property type="molecule type" value="Genomic_DNA"/>
</dbReference>
<gene>
    <name evidence="1" type="ORF">BFJ63_vAg18484</name>
</gene>
<sequence length="46" mass="4899">MAAQQQSLESLLGITGQRKSLKQQLDAASIETEAGRTTLADLPTVQ</sequence>
<protein>
    <submittedName>
        <fullName evidence="1">Uncharacterized protein</fullName>
    </submittedName>
</protein>